<keyword evidence="3" id="KW-1185">Reference proteome</keyword>
<evidence type="ECO:0000313" key="2">
    <source>
        <dbReference type="EMBL" id="ADJ24627.1"/>
    </source>
</evidence>
<reference evidence="3" key="1">
    <citation type="journal article" date="2011" name="J. Bacteriol.">
        <title>Genome sequences of eight morphologically diverse alphaproteobacteria.</title>
        <authorList>
            <consortium name="US DOE Joint Genome Institute"/>
            <person name="Brown P.J."/>
            <person name="Kysela D.T."/>
            <person name="Buechlein A."/>
            <person name="Hemmerich C."/>
            <person name="Brun Y.V."/>
        </authorList>
    </citation>
    <scope>NUCLEOTIDE SEQUENCE [LARGE SCALE GENOMIC DNA]</scope>
    <source>
        <strain evidence="3">ATCC 51888 / DSM 1869 / NCIB 11706 / TK 0415</strain>
    </source>
</reference>
<sequence length="99" mass="10136" precursor="true">MRIFKLGFAAAVMACALSAMAQAADCTRVAAIGDNVTHDLAVLFSTNALKNTIAGRGLIGKGPVKTSCKSGSAMIECYSSQMACKGGTPATCLGPWLCF</sequence>
<evidence type="ECO:0000313" key="3">
    <source>
        <dbReference type="Proteomes" id="UP000002033"/>
    </source>
</evidence>
<protein>
    <submittedName>
        <fullName evidence="2">Uncharacterized protein</fullName>
    </submittedName>
</protein>
<dbReference type="AlphaFoldDB" id="D8JUJ7"/>
<dbReference type="KEGG" id="hdn:Hden_2831"/>
<dbReference type="HOGENOM" id="CLU_2316482_0_0_5"/>
<keyword evidence="1" id="KW-0732">Signal</keyword>
<dbReference type="Proteomes" id="UP000002033">
    <property type="component" value="Chromosome"/>
</dbReference>
<proteinExistence type="predicted"/>
<dbReference type="OrthoDB" id="7933023at2"/>
<organism evidence="2 3">
    <name type="scientific">Hyphomicrobium denitrificans (strain ATCC 51888 / DSM 1869 / NCIMB 11706 / TK 0415)</name>
    <dbReference type="NCBI Taxonomy" id="582899"/>
    <lineage>
        <taxon>Bacteria</taxon>
        <taxon>Pseudomonadati</taxon>
        <taxon>Pseudomonadota</taxon>
        <taxon>Alphaproteobacteria</taxon>
        <taxon>Hyphomicrobiales</taxon>
        <taxon>Hyphomicrobiaceae</taxon>
        <taxon>Hyphomicrobium</taxon>
    </lineage>
</organism>
<name>D8JUJ7_HYPDA</name>
<dbReference type="EMBL" id="CP002083">
    <property type="protein sequence ID" value="ADJ24627.1"/>
    <property type="molecule type" value="Genomic_DNA"/>
</dbReference>
<feature type="signal peptide" evidence="1">
    <location>
        <begin position="1"/>
        <end position="23"/>
    </location>
</feature>
<feature type="chain" id="PRO_5003116514" evidence="1">
    <location>
        <begin position="24"/>
        <end position="99"/>
    </location>
</feature>
<accession>D8JUJ7</accession>
<gene>
    <name evidence="2" type="ordered locus">Hden_2831</name>
</gene>
<dbReference type="STRING" id="582899.Hden_2831"/>
<evidence type="ECO:0000256" key="1">
    <source>
        <dbReference type="SAM" id="SignalP"/>
    </source>
</evidence>